<dbReference type="AlphaFoldDB" id="A0A3P6D002"/>
<gene>
    <name evidence="2" type="ORF">BOLC2T10034H</name>
</gene>
<accession>A0A3P6D002</accession>
<organism evidence="2">
    <name type="scientific">Brassica oleracea</name>
    <name type="common">Wild cabbage</name>
    <dbReference type="NCBI Taxonomy" id="3712"/>
    <lineage>
        <taxon>Eukaryota</taxon>
        <taxon>Viridiplantae</taxon>
        <taxon>Streptophyta</taxon>
        <taxon>Embryophyta</taxon>
        <taxon>Tracheophyta</taxon>
        <taxon>Spermatophyta</taxon>
        <taxon>Magnoliopsida</taxon>
        <taxon>eudicotyledons</taxon>
        <taxon>Gunneridae</taxon>
        <taxon>Pentapetalae</taxon>
        <taxon>rosids</taxon>
        <taxon>malvids</taxon>
        <taxon>Brassicales</taxon>
        <taxon>Brassicaceae</taxon>
        <taxon>Brassiceae</taxon>
        <taxon>Brassica</taxon>
    </lineage>
</organism>
<dbReference type="EMBL" id="LR031874">
    <property type="protein sequence ID" value="VDD24253.1"/>
    <property type="molecule type" value="Genomic_DNA"/>
</dbReference>
<feature type="region of interest" description="Disordered" evidence="1">
    <location>
        <begin position="55"/>
        <end position="78"/>
    </location>
</feature>
<evidence type="ECO:0000313" key="2">
    <source>
        <dbReference type="EMBL" id="VDD24253.1"/>
    </source>
</evidence>
<evidence type="ECO:0000256" key="1">
    <source>
        <dbReference type="SAM" id="MobiDB-lite"/>
    </source>
</evidence>
<proteinExistence type="predicted"/>
<reference evidence="2" key="1">
    <citation type="submission" date="2018-11" db="EMBL/GenBank/DDBJ databases">
        <authorList>
            <consortium name="Genoscope - CEA"/>
            <person name="William W."/>
        </authorList>
    </citation>
    <scope>NUCLEOTIDE SEQUENCE</scope>
</reference>
<sequence>MTKSSRKRRVTRRRRLLHLGSTTPRGGEIAGGVVAFHSGLAFGFRLRIQIVMAGRKRSSSRNAPSGFDTVVHELNSNH</sequence>
<name>A0A3P6D002_BRAOL</name>
<protein>
    <submittedName>
        <fullName evidence="2">Uncharacterized protein</fullName>
    </submittedName>
</protein>